<dbReference type="PROSITE" id="PS50836">
    <property type="entry name" value="DOMON"/>
    <property type="match status" value="1"/>
</dbReference>
<keyword evidence="1" id="KW-0812">Transmembrane</keyword>
<keyword evidence="2" id="KW-0732">Signal</keyword>
<evidence type="ECO:0000313" key="5">
    <source>
        <dbReference type="WBParaSite" id="PSAMB.scaffold1095size36041.g10999.t1"/>
    </source>
</evidence>
<dbReference type="InterPro" id="IPR042789">
    <property type="entry name" value="FRRS1L"/>
</dbReference>
<dbReference type="WBParaSite" id="PSAMB.scaffold1095size36041.g10999.t1">
    <property type="protein sequence ID" value="PSAMB.scaffold1095size36041.g10999.t1"/>
    <property type="gene ID" value="PSAMB.scaffold1095size36041.g10999"/>
</dbReference>
<feature type="domain" description="DOMON" evidence="3">
    <location>
        <begin position="57"/>
        <end position="188"/>
    </location>
</feature>
<keyword evidence="1" id="KW-0472">Membrane</keyword>
<feature type="signal peptide" evidence="2">
    <location>
        <begin position="1"/>
        <end position="28"/>
    </location>
</feature>
<name>A0A914ULH0_9BILA</name>
<protein>
    <submittedName>
        <fullName evidence="5">DOMON domain-containing protein</fullName>
    </submittedName>
</protein>
<keyword evidence="4" id="KW-1185">Reference proteome</keyword>
<evidence type="ECO:0000256" key="2">
    <source>
        <dbReference type="SAM" id="SignalP"/>
    </source>
</evidence>
<dbReference type="PANTHER" id="PTHR46902:SF1">
    <property type="entry name" value="DOMON DOMAIN-CONTAINING PROTEIN FRRS1L"/>
    <property type="match status" value="1"/>
</dbReference>
<feature type="chain" id="PRO_5037805510" evidence="2">
    <location>
        <begin position="29"/>
        <end position="270"/>
    </location>
</feature>
<evidence type="ECO:0000256" key="1">
    <source>
        <dbReference type="SAM" id="Phobius"/>
    </source>
</evidence>
<dbReference type="PANTHER" id="PTHR46902">
    <property type="entry name" value="DOMON DOMAIN-CONTAINING PROTEIN FRRS1L"/>
    <property type="match status" value="1"/>
</dbReference>
<dbReference type="Proteomes" id="UP000887566">
    <property type="component" value="Unplaced"/>
</dbReference>
<organism evidence="4 5">
    <name type="scientific">Plectus sambesii</name>
    <dbReference type="NCBI Taxonomy" id="2011161"/>
    <lineage>
        <taxon>Eukaryota</taxon>
        <taxon>Metazoa</taxon>
        <taxon>Ecdysozoa</taxon>
        <taxon>Nematoda</taxon>
        <taxon>Chromadorea</taxon>
        <taxon>Plectida</taxon>
        <taxon>Plectina</taxon>
        <taxon>Plectoidea</taxon>
        <taxon>Plectidae</taxon>
        <taxon>Plectus</taxon>
    </lineage>
</organism>
<evidence type="ECO:0000259" key="3">
    <source>
        <dbReference type="PROSITE" id="PS50836"/>
    </source>
</evidence>
<dbReference type="InterPro" id="IPR005018">
    <property type="entry name" value="DOMON_domain"/>
</dbReference>
<reference evidence="5" key="1">
    <citation type="submission" date="2022-11" db="UniProtKB">
        <authorList>
            <consortium name="WormBaseParasite"/>
        </authorList>
    </citation>
    <scope>IDENTIFICATION</scope>
</reference>
<evidence type="ECO:0000313" key="4">
    <source>
        <dbReference type="Proteomes" id="UP000887566"/>
    </source>
</evidence>
<accession>A0A914ULH0</accession>
<dbReference type="GO" id="GO:0099072">
    <property type="term" value="P:regulation of postsynaptic membrane neurotransmitter receptor levels"/>
    <property type="evidence" value="ECO:0007669"/>
    <property type="project" value="TreeGrafter"/>
</dbReference>
<dbReference type="AlphaFoldDB" id="A0A914ULH0"/>
<proteinExistence type="predicted"/>
<dbReference type="GO" id="GO:1900449">
    <property type="term" value="P:regulation of glutamate receptor signaling pathway"/>
    <property type="evidence" value="ECO:0007669"/>
    <property type="project" value="InterPro"/>
</dbReference>
<keyword evidence="1" id="KW-1133">Transmembrane helix</keyword>
<feature type="transmembrane region" description="Helical" evidence="1">
    <location>
        <begin position="247"/>
        <end position="269"/>
    </location>
</feature>
<sequence>MVQLRSDRLHLLQLIGCILMTIVAQSYGLAINADECVKTKGCLFYPSDCSWNMLSNNNCTIGVTFNRTNDDRINFELISRPAAPVGYEGKYIALGFSTDDKMGDELVTACIFTSQGYKGVGMYTNEPNMKSNRILEQQYQSSVQPIASSTADGLLYCTFSMAISTYQLQQLGSYRPLNESFRLLLATGNMTDVNTNALKMHSLNDIWRPTVVPMMVDVSNRDYTKLVQSSMNNTTNNTPNTTPKNGAMALLQANGFTLTTMVAIAAILIQ</sequence>